<proteinExistence type="predicted"/>
<accession>A0A1J5QCS8</accession>
<organism evidence="1">
    <name type="scientific">mine drainage metagenome</name>
    <dbReference type="NCBI Taxonomy" id="410659"/>
    <lineage>
        <taxon>unclassified sequences</taxon>
        <taxon>metagenomes</taxon>
        <taxon>ecological metagenomes</taxon>
    </lineage>
</organism>
<reference evidence="1" key="1">
    <citation type="submission" date="2016-10" db="EMBL/GenBank/DDBJ databases">
        <title>Sequence of Gallionella enrichment culture.</title>
        <authorList>
            <person name="Poehlein A."/>
            <person name="Muehling M."/>
            <person name="Daniel R."/>
        </authorList>
    </citation>
    <scope>NUCLEOTIDE SEQUENCE</scope>
</reference>
<dbReference type="InterPro" id="IPR045534">
    <property type="entry name" value="DUF6428"/>
</dbReference>
<sequence>MPSDELPVEVEYEGCVISQYQVSGAEFREGAIRFTLVDKHTDCLAKEACGLEGANCCGGSGDGCC</sequence>
<protein>
    <submittedName>
        <fullName evidence="1">Uncharacterized protein</fullName>
    </submittedName>
</protein>
<evidence type="ECO:0000313" key="1">
    <source>
        <dbReference type="EMBL" id="OIQ77799.1"/>
    </source>
</evidence>
<comment type="caution">
    <text evidence="1">The sequence shown here is derived from an EMBL/GenBank/DDBJ whole genome shotgun (WGS) entry which is preliminary data.</text>
</comment>
<name>A0A1J5QCS8_9ZZZZ</name>
<dbReference type="AlphaFoldDB" id="A0A1J5QCS8"/>
<gene>
    <name evidence="1" type="ORF">GALL_405040</name>
</gene>
<dbReference type="EMBL" id="MLJW01001533">
    <property type="protein sequence ID" value="OIQ77799.1"/>
    <property type="molecule type" value="Genomic_DNA"/>
</dbReference>
<dbReference type="Pfam" id="PF20001">
    <property type="entry name" value="DUF6428"/>
    <property type="match status" value="1"/>
</dbReference>